<proteinExistence type="predicted"/>
<evidence type="ECO:0000259" key="2">
    <source>
        <dbReference type="Pfam" id="PF20155"/>
    </source>
</evidence>
<protein>
    <recommendedName>
        <fullName evidence="2">Tape measure protein N-terminal domain-containing protein</fullName>
    </recommendedName>
</protein>
<name>A0A1U7NHK9_9FIRM</name>
<dbReference type="OrthoDB" id="2009531at2"/>
<sequence>MSNTIDNKVVSMEFDNSRFESNVSTSMSTLDKLKKALKFDGASKGIEEISEKASRFNFNPITSAVDGAREKFSALQVIAVTALQNITNSVINTGKQLISSLAIDPIKDGFHEYELKMGSIQTIMNSSGASLEKVNAYLAELNTYSDKTIYSFSDMTESIGKFTNAGVSLDKAVLAIKGISNEAAVSGANAQQASHAMYNFAQALSSGSVRLQDWKSIENANMATVEFKQTLIDSAVALGTVTKEGDRYKSTTKDLNGHVSDLFDATMGFNDALSSQWMTTDVLVDALSKYSDETTEFGKRAYAAASDVKTFSQLMDTLKESVGSGWAETWEIVFGDFEEAKSLWTQMNDVFSEIIQKSSDARNSLLKGGLGSGWKNLVDGYIPDANKFLDTVKKVAKENNVSVDSMVKEYGSFEASLKSGWLNKDILTKSIKEITKGTENMSVAQLVAAGRSQQEAEQIFKLNQALKDGSFNVDEWVDSLKKMSGRENLVKSLVNSFEALRSVISPIGSALKEVFPPITGDMIYKLTDRIKNFTDKLKLTGTESDNLKNTFKGVFSFVSLLGKGFGAVCKVLSPLLQLIRPIVNLFLSFTATIGKFITNLNNSIGGLKSFNDGVTSVKQKVQSLVDSIKNLPQVFSDSKNVVTTFFKEMSYGFDTIAENIGKIFQDSDPLGCLLNMFAKSFGPAFEAFGEVIRRISSLIGDSIGNIIDRFSLTKGLGIIFTAFGGLSFSTILQNVQNFAQKIDGLGDTLNGIVDTIKSNIGTSSGGFFESLRESLSTFTSGVKVGKLLAIATAVGILSVSLTALSEIPMDKVAVGLAGLGGIILELAAGIKLLSKIPEEDAEALGEVGETLGEFASAVATMASALSLLAELDWNQMTVGLTGIAGISAVIVASMWGLSKLEKPMTKGVASMVIFTFAVKLMATTVKSLSSLNWEELGKGVAGIAGIAAVLVASMRLMAGAKGSILKGSIAMSGIAVAMNIILPVLKQLSAMNPEQLVQGLLSMGVALSEMALTLKLMGSSGTVSGAISLIAMAGALTIIIPVLQTLASMSLKELGKGLGGLAGLLLELSIALKMMSGSFGGAASVAAVGVALNLLIPPIKMFASMNGESIGKSLIAVGSALAIMAVGLRAMQGTLSGAAAMVVAAAAFNLLAMSVSVISGVSWEGIIKSIVTLSATLLLLGVAAKVIAPMSMSLIILSGTIAVFGAALGVLGTGVSLMAVAFNEFGDAVISKAKDVLKAIIELGPPLIEVGKTIVLGICDVLLSALPKITEIIIELVKSVIKIIVTLAPDIAEGIVKVIDEVLKTLVKYAPSICDSIMDFIVIVLHSLSTHIPQIVKEVSNILGEIFGAIMDQLGKFGTKNIEQFLTNVGFLAAITAALAAVGPLVPAAMVSVLKLSLLVGELGLVLAAFGAINQIPGVQNMIADGGNLLQTIGTGIGQFVGGIVGGFAKGMFDQLPAIGKDLSDFIKNLEPFMNASGSIDPNLCTSIETLVKAVTMLTERNIMEGLTNWFTGGQSIDKFGSDLVSIGTYLKLYSDQVSGIDTETIARSSTALNQLMTGMGSLPTTGGVLGWFNGETDVQAFGENLVKFGHSLKAYAESVAGLDAEVVVNSANAAQTMVQLATEVPNSGGVVGWFMGENDMGSFGDNLVRFGTAMKSYADSVTGIDPNVVINSANAARAIVELSNNLPNSGGVAGWFMGENDMGTFGDQLVKFGSAISSYSAQVAGIDLGAMSSATNEFKRLVDLATGCVSIDFSGMNNFSISLQSLANTGISNFIAAFADAQSRVREAGGRLLTETVEGFRSRLSKLADAGREAGKKVVDAINNSKSKFRSAGQNVTTAIADGMKSNSSRVTSAARSLLNSIRGQFNGSSTLLYSAGANIAQGLASGINANAWRAISAARSMANAVAEASRKALVIRSPSRVFFKFGRFIDQGLENGINTYIPNVVEASENLARKTIAAVDKAISTTNNLIEDNNGLIPTITPVVDLSEVTSAAGKLSTLFDKEPELTARLSSIANGVSNKEDKTLNITVDNTDVVESINELQNEFAELKSSFTNMRVYLDSGALVGQLIDKIDTQLGSKQTLKLRGV</sequence>
<feature type="domain" description="Tape measure protein N-terminal" evidence="2">
    <location>
        <begin position="116"/>
        <end position="223"/>
    </location>
</feature>
<dbReference type="EMBL" id="MPJW01000088">
    <property type="protein sequence ID" value="OLU41305.1"/>
    <property type="molecule type" value="Genomic_DNA"/>
</dbReference>
<feature type="transmembrane region" description="Helical" evidence="1">
    <location>
        <begin position="1023"/>
        <end position="1042"/>
    </location>
</feature>
<dbReference type="NCBIfam" id="TIGR02675">
    <property type="entry name" value="tape_meas_nterm"/>
    <property type="match status" value="1"/>
</dbReference>
<dbReference type="Pfam" id="PF20155">
    <property type="entry name" value="TMP_3"/>
    <property type="match status" value="1"/>
</dbReference>
<keyword evidence="4" id="KW-1185">Reference proteome</keyword>
<feature type="transmembrane region" description="Helical" evidence="1">
    <location>
        <begin position="1137"/>
        <end position="1158"/>
    </location>
</feature>
<evidence type="ECO:0000256" key="1">
    <source>
        <dbReference type="SAM" id="Phobius"/>
    </source>
</evidence>
<feature type="transmembrane region" description="Helical" evidence="1">
    <location>
        <begin position="997"/>
        <end position="1017"/>
    </location>
</feature>
<feature type="transmembrane region" description="Helical" evidence="1">
    <location>
        <begin position="1078"/>
        <end position="1097"/>
    </location>
</feature>
<feature type="transmembrane region" description="Helical" evidence="1">
    <location>
        <begin position="908"/>
        <end position="928"/>
    </location>
</feature>
<feature type="transmembrane region" description="Helical" evidence="1">
    <location>
        <begin position="1392"/>
        <end position="1413"/>
    </location>
</feature>
<feature type="transmembrane region" description="Helical" evidence="1">
    <location>
        <begin position="1170"/>
        <end position="1188"/>
    </location>
</feature>
<evidence type="ECO:0000313" key="3">
    <source>
        <dbReference type="EMBL" id="OLU41305.1"/>
    </source>
</evidence>
<dbReference type="InterPro" id="IPR016024">
    <property type="entry name" value="ARM-type_fold"/>
</dbReference>
<reference evidence="3 4" key="1">
    <citation type="submission" date="2016-11" db="EMBL/GenBank/DDBJ databases">
        <title>Description of two novel members of the family Erysipelotrichaceae: Ileibacterium lipovorans gen. nov., sp. nov. and Dubosiella newyorkensis, gen. nov., sp. nov.</title>
        <authorList>
            <person name="Cox L.M."/>
            <person name="Sohn J."/>
            <person name="Tyrrell K.L."/>
            <person name="Citron D.M."/>
            <person name="Lawson P.A."/>
            <person name="Patel N.B."/>
            <person name="Iizumi T."/>
            <person name="Perez-Perez G.I."/>
            <person name="Goldstein E.J."/>
            <person name="Blaser M.J."/>
        </authorList>
    </citation>
    <scope>NUCLEOTIDE SEQUENCE [LARGE SCALE GENOMIC DNA]</scope>
    <source>
        <strain evidence="3 4">NYU-BL-A3</strain>
    </source>
</reference>
<keyword evidence="1" id="KW-1133">Transmembrane helix</keyword>
<keyword evidence="1" id="KW-0472">Membrane</keyword>
<dbReference type="RefSeq" id="WP_075818402.1">
    <property type="nucleotide sequence ID" value="NZ_CAPNHH010000034.1"/>
</dbReference>
<comment type="caution">
    <text evidence="3">The sequence shown here is derived from an EMBL/GenBank/DDBJ whole genome shotgun (WGS) entry which is preliminary data.</text>
</comment>
<accession>A0A1U7NHK9</accession>
<dbReference type="Proteomes" id="UP000186341">
    <property type="component" value="Unassembled WGS sequence"/>
</dbReference>
<feature type="transmembrane region" description="Helical" evidence="1">
    <location>
        <begin position="1365"/>
        <end position="1386"/>
    </location>
</feature>
<feature type="transmembrane region" description="Helical" evidence="1">
    <location>
        <begin position="1109"/>
        <end position="1131"/>
    </location>
</feature>
<feature type="transmembrane region" description="Helical" evidence="1">
    <location>
        <begin position="878"/>
        <end position="896"/>
    </location>
</feature>
<gene>
    <name evidence="3" type="ORF">BO222_03530</name>
</gene>
<organism evidence="3 4">
    <name type="scientific">Ileibacterium valens</name>
    <dbReference type="NCBI Taxonomy" id="1862668"/>
    <lineage>
        <taxon>Bacteria</taxon>
        <taxon>Bacillati</taxon>
        <taxon>Bacillota</taxon>
        <taxon>Erysipelotrichia</taxon>
        <taxon>Erysipelotrichales</taxon>
        <taxon>Erysipelotrichaceae</taxon>
        <taxon>Ileibacterium</taxon>
    </lineage>
</organism>
<feature type="transmembrane region" description="Helical" evidence="1">
    <location>
        <begin position="1194"/>
        <end position="1222"/>
    </location>
</feature>
<keyword evidence="1" id="KW-0812">Transmembrane</keyword>
<dbReference type="InterPro" id="IPR013491">
    <property type="entry name" value="Tape_meas_N"/>
</dbReference>
<dbReference type="SUPFAM" id="SSF48371">
    <property type="entry name" value="ARM repeat"/>
    <property type="match status" value="1"/>
</dbReference>
<dbReference type="GeneID" id="82202294"/>
<feature type="transmembrane region" description="Helical" evidence="1">
    <location>
        <begin position="964"/>
        <end position="985"/>
    </location>
</feature>
<evidence type="ECO:0000313" key="4">
    <source>
        <dbReference type="Proteomes" id="UP000186341"/>
    </source>
</evidence>
<feature type="transmembrane region" description="Helical" evidence="1">
    <location>
        <begin position="787"/>
        <end position="805"/>
    </location>
</feature>
<feature type="transmembrane region" description="Helical" evidence="1">
    <location>
        <begin position="940"/>
        <end position="958"/>
    </location>
</feature>